<feature type="region of interest" description="Disordered" evidence="1">
    <location>
        <begin position="1"/>
        <end position="20"/>
    </location>
</feature>
<reference evidence="3 5" key="2">
    <citation type="submission" date="2024-06" db="EMBL/GenBank/DDBJ databases">
        <title>Genomic Encyclopedia of Type Strains, Phase V (KMG-V): Genome sequencing to study the core and pangenomes of soil and plant-associated prokaryotes.</title>
        <authorList>
            <person name="Whitman W."/>
        </authorList>
    </citation>
    <scope>NUCLEOTIDE SEQUENCE [LARGE SCALE GENOMIC DNA]</scope>
    <source>
        <strain evidence="3 5">USDA 160</strain>
    </source>
</reference>
<evidence type="ECO:0000313" key="4">
    <source>
        <dbReference type="Proteomes" id="UP000181962"/>
    </source>
</evidence>
<evidence type="ECO:0000313" key="2">
    <source>
        <dbReference type="EMBL" id="APG15894.1"/>
    </source>
</evidence>
<dbReference type="EMBL" id="CP017637">
    <property type="protein sequence ID" value="APG15894.1"/>
    <property type="molecule type" value="Genomic_DNA"/>
</dbReference>
<evidence type="ECO:0000313" key="5">
    <source>
        <dbReference type="Proteomes" id="UP001549291"/>
    </source>
</evidence>
<dbReference type="OrthoDB" id="8244338at2"/>
<accession>A0A1L3FRC2</accession>
<dbReference type="Proteomes" id="UP000181962">
    <property type="component" value="Chromosome"/>
</dbReference>
<keyword evidence="5" id="KW-1185">Reference proteome</keyword>
<dbReference type="Proteomes" id="UP001549291">
    <property type="component" value="Unassembled WGS sequence"/>
</dbReference>
<proteinExistence type="predicted"/>
<reference evidence="2 4" key="1">
    <citation type="submission" date="2016-11" db="EMBL/GenBank/DDBJ databases">
        <title>Complete Genome Sequence of Bradyrhizobium sp. strain J5, an isolated from soybean nodule in Hokkaido.</title>
        <authorList>
            <person name="Kanehara K."/>
        </authorList>
    </citation>
    <scope>NUCLEOTIDE SEQUENCE [LARGE SCALE GENOMIC DNA]</scope>
    <source>
        <strain evidence="2 4">J5</strain>
    </source>
</reference>
<dbReference type="EMBL" id="JBEPTQ010000002">
    <property type="protein sequence ID" value="MET4725739.1"/>
    <property type="molecule type" value="Genomic_DNA"/>
</dbReference>
<evidence type="ECO:0000256" key="1">
    <source>
        <dbReference type="SAM" id="MobiDB-lite"/>
    </source>
</evidence>
<evidence type="ECO:0000313" key="3">
    <source>
        <dbReference type="EMBL" id="MET4725739.1"/>
    </source>
</evidence>
<sequence length="109" mass="12051">MDGNLVQSMADPHFPGHDRHRHALANKAPWHGVAVRVDLDGAIIADDVGQFTQGSERRLSAERFQPMYLITRKADDRGASPVAPWMRTFATSRSHLSRCASNASQLGKE</sequence>
<organism evidence="2 4">
    <name type="scientific">Bradyrhizobium japonicum</name>
    <dbReference type="NCBI Taxonomy" id="375"/>
    <lineage>
        <taxon>Bacteria</taxon>
        <taxon>Pseudomonadati</taxon>
        <taxon>Pseudomonadota</taxon>
        <taxon>Alphaproteobacteria</taxon>
        <taxon>Hyphomicrobiales</taxon>
        <taxon>Nitrobacteraceae</taxon>
        <taxon>Bradyrhizobium</taxon>
    </lineage>
</organism>
<gene>
    <name evidence="3" type="ORF">ABIF63_009845</name>
    <name evidence="2" type="ORF">BKD09_47175</name>
</gene>
<protein>
    <submittedName>
        <fullName evidence="2">Transposase</fullName>
    </submittedName>
</protein>
<name>A0A1L3FRC2_BRAJP</name>
<dbReference type="AlphaFoldDB" id="A0A1L3FRC2"/>